<reference evidence="1 2" key="3">
    <citation type="journal article" date="2004" name="Trends Parasitol.">
        <title>The Anopheles gambiae genome: an update.</title>
        <authorList>
            <person name="Mongin E."/>
            <person name="Louis C."/>
            <person name="Holt R.A."/>
            <person name="Birney E."/>
            <person name="Collins F.H."/>
        </authorList>
    </citation>
    <scope>NUCLEOTIDE SEQUENCE</scope>
    <source>
        <strain evidence="1 2">PEST</strain>
    </source>
</reference>
<reference evidence="1" key="2">
    <citation type="submission" date="2002-03" db="EMBL/GenBank/DDBJ databases">
        <authorList>
            <consortium name="The Anopheles Genome Sequencing Consortium"/>
        </authorList>
    </citation>
    <scope>NUCLEOTIDE SEQUENCE</scope>
    <source>
        <strain evidence="1">PEST</strain>
    </source>
</reference>
<evidence type="ECO:0000313" key="2">
    <source>
        <dbReference type="EnsemblMetazoa" id="AGAP013355-PA"/>
    </source>
</evidence>
<reference evidence="1 3" key="1">
    <citation type="journal article" date="2002" name="Science">
        <title>The genome sequence of the malaria mosquito Anopheles gambiae.</title>
        <authorList>
            <person name="Holt R.A."/>
            <person name="Subramanian G.M."/>
            <person name="Halpern A."/>
            <person name="Sutton G.G."/>
            <person name="Charlab R."/>
            <person name="Nusskern D.R."/>
            <person name="Wincker P."/>
            <person name="Clark A.G."/>
            <person name="Ribeiro J.M."/>
            <person name="Wides R."/>
            <person name="Salzberg S.L."/>
            <person name="Loftus B."/>
            <person name="Yandell M."/>
            <person name="Majoros W.H."/>
            <person name="Rusch D.B."/>
            <person name="Lai Z."/>
            <person name="Kraft C.L."/>
            <person name="Abril J.F."/>
            <person name="Anthouard V."/>
            <person name="Arensburger P."/>
            <person name="Atkinson P.W."/>
            <person name="Baden H."/>
            <person name="de Berardinis V."/>
            <person name="Baldwin D."/>
            <person name="Benes V."/>
            <person name="Biedler J."/>
            <person name="Blass C."/>
            <person name="Bolanos R."/>
            <person name="Boscus D."/>
            <person name="Barnstead M."/>
            <person name="Cai S."/>
            <person name="Center A."/>
            <person name="Chaturverdi K."/>
            <person name="Christophides G.K."/>
            <person name="Chrystal M.A."/>
            <person name="Clamp M."/>
            <person name="Cravchik A."/>
            <person name="Curwen V."/>
            <person name="Dana A."/>
            <person name="Delcher A."/>
            <person name="Dew I."/>
            <person name="Evans C.A."/>
            <person name="Flanigan M."/>
            <person name="Grundschober-Freimoser A."/>
            <person name="Friedli L."/>
            <person name="Gu Z."/>
            <person name="Guan P."/>
            <person name="Guigo R."/>
            <person name="Hillenmeyer M.E."/>
            <person name="Hladun S.L."/>
            <person name="Hogan J.R."/>
            <person name="Hong Y.S."/>
            <person name="Hoover J."/>
            <person name="Jaillon O."/>
            <person name="Ke Z."/>
            <person name="Kodira C."/>
            <person name="Kokoza E."/>
            <person name="Koutsos A."/>
            <person name="Letunic I."/>
            <person name="Levitsky A."/>
            <person name="Liang Y."/>
            <person name="Lin J.J."/>
            <person name="Lobo N.F."/>
            <person name="Lopez J.R."/>
            <person name="Malek J.A."/>
            <person name="McIntosh T.C."/>
            <person name="Meister S."/>
            <person name="Miller J."/>
            <person name="Mobarry C."/>
            <person name="Mongin E."/>
            <person name="Murphy S.D."/>
            <person name="O'Brochta D.A."/>
            <person name="Pfannkoch C."/>
            <person name="Qi R."/>
            <person name="Regier M.A."/>
            <person name="Remington K."/>
            <person name="Shao H."/>
            <person name="Sharakhova M.V."/>
            <person name="Sitter C.D."/>
            <person name="Shetty J."/>
            <person name="Smith T.J."/>
            <person name="Strong R."/>
            <person name="Sun J."/>
            <person name="Thomasova D."/>
            <person name="Ton L.Q."/>
            <person name="Topalis P."/>
            <person name="Tu Z."/>
            <person name="Unger M.F."/>
            <person name="Walenz B."/>
            <person name="Wang A."/>
            <person name="Wang J."/>
            <person name="Wang M."/>
            <person name="Wang X."/>
            <person name="Woodford K.J."/>
            <person name="Wortman J.R."/>
            <person name="Wu M."/>
            <person name="Yao A."/>
            <person name="Zdobnov E.M."/>
            <person name="Zhang H."/>
            <person name="Zhao Q."/>
            <person name="Zhao S."/>
            <person name="Zhu S.C."/>
            <person name="Zhimulev I."/>
            <person name="Coluzzi M."/>
            <person name="della Torre A."/>
            <person name="Roth C.W."/>
            <person name="Louis C."/>
            <person name="Kalush F."/>
            <person name="Mural R.J."/>
            <person name="Myers E.W."/>
            <person name="Adams M.D."/>
            <person name="Smith H.O."/>
            <person name="Broder S."/>
            <person name="Gardner M.J."/>
            <person name="Fraser C.M."/>
            <person name="Birney E."/>
            <person name="Bork P."/>
            <person name="Brey P.T."/>
            <person name="Venter J.C."/>
            <person name="Weissenbach J."/>
            <person name="Kafatos F.C."/>
            <person name="Collins F.H."/>
            <person name="Hoffman S.L."/>
        </authorList>
    </citation>
    <scope>NUCLEOTIDE SEQUENCE [LARGE SCALE GENOMIC DNA]</scope>
    <source>
        <strain evidence="1 3">PEST</strain>
    </source>
</reference>
<protein>
    <submittedName>
        <fullName evidence="1">AGAP013355-PA</fullName>
    </submittedName>
</protein>
<reference evidence="2" key="6">
    <citation type="submission" date="2021-01" db="UniProtKB">
        <authorList>
            <consortium name="EnsemblMetazoa"/>
        </authorList>
    </citation>
    <scope>IDENTIFICATION</scope>
    <source>
        <strain evidence="2">PEST</strain>
    </source>
</reference>
<dbReference type="AlphaFoldDB" id="F5HKP7"/>
<keyword evidence="3" id="KW-1185">Reference proteome</keyword>
<dbReference type="PaxDb" id="7165-AGAP013355-PA"/>
<dbReference type="EMBL" id="AAAB01008859">
    <property type="protein sequence ID" value="EGK96799.1"/>
    <property type="molecule type" value="Genomic_DNA"/>
</dbReference>
<dbReference type="EnsemblMetazoa" id="AGAP013355-RA">
    <property type="protein sequence ID" value="AGAP013355-PA"/>
    <property type="gene ID" value="AGAP013355"/>
</dbReference>
<dbReference type="Proteomes" id="UP000007062">
    <property type="component" value="Chromosome 2R"/>
</dbReference>
<evidence type="ECO:0000313" key="1">
    <source>
        <dbReference type="EMBL" id="EGK96799.1"/>
    </source>
</evidence>
<reference evidence="1" key="5">
    <citation type="submission" date="2011-05" db="EMBL/GenBank/DDBJ databases">
        <authorList>
            <consortium name="VectorBase"/>
        </authorList>
    </citation>
    <scope>NUCLEOTIDE SEQUENCE</scope>
    <source>
        <strain evidence="1">PEST</strain>
    </source>
</reference>
<organism evidence="1">
    <name type="scientific">Anopheles gambiae</name>
    <name type="common">African malaria mosquito</name>
    <dbReference type="NCBI Taxonomy" id="7165"/>
    <lineage>
        <taxon>Eukaryota</taxon>
        <taxon>Metazoa</taxon>
        <taxon>Ecdysozoa</taxon>
        <taxon>Arthropoda</taxon>
        <taxon>Hexapoda</taxon>
        <taxon>Insecta</taxon>
        <taxon>Pterygota</taxon>
        <taxon>Neoptera</taxon>
        <taxon>Endopterygota</taxon>
        <taxon>Diptera</taxon>
        <taxon>Nematocera</taxon>
        <taxon>Culicoidea</taxon>
        <taxon>Culicidae</taxon>
        <taxon>Anophelinae</taxon>
        <taxon>Anopheles</taxon>
    </lineage>
</organism>
<dbReference type="HOGENOM" id="CLU_2123113_0_0_1"/>
<reference evidence="1" key="4">
    <citation type="journal article" date="2007" name="Genome Biol.">
        <title>Update of the Anopheles gambiae PEST genome assembly.</title>
        <authorList>
            <person name="Sharakhova M.V."/>
            <person name="Hammond M.P."/>
            <person name="Lobo N.F."/>
            <person name="Krzywinski J."/>
            <person name="Unger M.F."/>
            <person name="Hillenmeyer M.E."/>
            <person name="Bruggner R.V."/>
            <person name="Birney E."/>
            <person name="Collins F.H."/>
        </authorList>
    </citation>
    <scope>NUCLEOTIDE SEQUENCE</scope>
    <source>
        <strain evidence="1">PEST</strain>
    </source>
</reference>
<dbReference type="VEuPathDB" id="VectorBase:AGAP013355"/>
<accession>F5HKP7</accession>
<gene>
    <name evidence="1" type="ORF">AgaP_AGAP013355</name>
</gene>
<name>F5HKP7_ANOGA</name>
<evidence type="ECO:0000313" key="3">
    <source>
        <dbReference type="Proteomes" id="UP000007062"/>
    </source>
</evidence>
<sequence>MVRAAGQHLCPVLRAERDEKPPVEKGFVMGHSISVDISTSAPKPKVFSCSVLEAGMEEAIKAKCVGAVGRKSEHVSADPHLFHFSLSLPRGGAEVEEMAWCTVENRTARMEQAR</sequence>
<proteinExistence type="predicted"/>